<feature type="compositionally biased region" description="Basic residues" evidence="6">
    <location>
        <begin position="465"/>
        <end position="474"/>
    </location>
</feature>
<dbReference type="GO" id="GO:0005886">
    <property type="term" value="C:plasma membrane"/>
    <property type="evidence" value="ECO:0007669"/>
    <property type="project" value="UniProtKB-SubCell"/>
</dbReference>
<keyword evidence="2" id="KW-1003">Cell membrane</keyword>
<feature type="transmembrane region" description="Helical" evidence="7">
    <location>
        <begin position="151"/>
        <end position="176"/>
    </location>
</feature>
<protein>
    <submittedName>
        <fullName evidence="8">Membrane protein</fullName>
    </submittedName>
</protein>
<feature type="transmembrane region" description="Helical" evidence="7">
    <location>
        <begin position="35"/>
        <end position="62"/>
    </location>
</feature>
<gene>
    <name evidence="8" type="ORF">SAMN05216551_10720</name>
</gene>
<accession>A0A1H2PQH5</accession>
<keyword evidence="3 7" id="KW-0812">Transmembrane</keyword>
<dbReference type="AlphaFoldDB" id="A0A1H2PQH5"/>
<sequence>MSTTHKHSVGDEAKREISVAKSAAKRFSSDNCTTMAAGIAFYSAFSLAPTLVMVLSVVGWFYGAEAARGQLFSRINGFLGNDAAAAIQSIVENAHKDGGGGIAAIVSLVLLIVGASATFSTLNTALNVIFPVPEKDRPSSIALLVRVRLTSFGLVLGIAFLLIASLVLDTVVSYIGEIMWAHTPWVVVGDIVQVLISLVVLALAFTALLKLLPDASIAWRDAMLGGIVSAILFSAGKKLFALYLSHAGTASAFGAAGSLAVLLMWLFFSAVVLLVGAEFVAAKMGFAHHKDPTSVPGKVAHPEDVARHAALAAGDTDVGAATSHAANAATAAAATAVAQVKDGAPRAAVKTTRGTYAAEQRAELATALSQRNASLGGRAGRIAINALFGRRATGLQLGVLVAHTLVQALAERQASKRKPQHGGIRGLTRRVGAPRSQSGHPIRSAIIASGIGMAAAALGTLADKRKNKPAVPHKRWLDRLDRVSRRQP</sequence>
<evidence type="ECO:0000256" key="6">
    <source>
        <dbReference type="SAM" id="MobiDB-lite"/>
    </source>
</evidence>
<dbReference type="RefSeq" id="WP_091909209.1">
    <property type="nucleotide sequence ID" value="NZ_FNLO01000007.1"/>
</dbReference>
<feature type="region of interest" description="Disordered" evidence="6">
    <location>
        <begin position="465"/>
        <end position="488"/>
    </location>
</feature>
<dbReference type="InterPro" id="IPR017039">
    <property type="entry name" value="Virul_fac_BrkB"/>
</dbReference>
<organism evidence="8 9">
    <name type="scientific">Chitinasiproducens palmae</name>
    <dbReference type="NCBI Taxonomy" id="1770053"/>
    <lineage>
        <taxon>Bacteria</taxon>
        <taxon>Pseudomonadati</taxon>
        <taxon>Pseudomonadota</taxon>
        <taxon>Betaproteobacteria</taxon>
        <taxon>Burkholderiales</taxon>
        <taxon>Burkholderiaceae</taxon>
        <taxon>Chitinasiproducens</taxon>
    </lineage>
</organism>
<evidence type="ECO:0000256" key="1">
    <source>
        <dbReference type="ARBA" id="ARBA00004651"/>
    </source>
</evidence>
<keyword evidence="4 7" id="KW-1133">Transmembrane helix</keyword>
<comment type="subcellular location">
    <subcellularLocation>
        <location evidence="1">Cell membrane</location>
        <topology evidence="1">Multi-pass membrane protein</topology>
    </subcellularLocation>
</comment>
<feature type="transmembrane region" description="Helical" evidence="7">
    <location>
        <begin position="250"/>
        <end position="275"/>
    </location>
</feature>
<dbReference type="NCBIfam" id="TIGR00765">
    <property type="entry name" value="yihY_not_rbn"/>
    <property type="match status" value="1"/>
</dbReference>
<dbReference type="STRING" id="1770053.SAMN05216551_10720"/>
<reference evidence="9" key="1">
    <citation type="submission" date="2016-09" db="EMBL/GenBank/DDBJ databases">
        <authorList>
            <person name="Varghese N."/>
            <person name="Submissions S."/>
        </authorList>
    </citation>
    <scope>NUCLEOTIDE SEQUENCE [LARGE SCALE GENOMIC DNA]</scope>
    <source>
        <strain evidence="9">JS23</strain>
    </source>
</reference>
<evidence type="ECO:0000256" key="4">
    <source>
        <dbReference type="ARBA" id="ARBA00022989"/>
    </source>
</evidence>
<evidence type="ECO:0000313" key="8">
    <source>
        <dbReference type="EMBL" id="SDV49050.1"/>
    </source>
</evidence>
<evidence type="ECO:0000256" key="2">
    <source>
        <dbReference type="ARBA" id="ARBA00022475"/>
    </source>
</evidence>
<dbReference type="PANTHER" id="PTHR30213:SF1">
    <property type="entry name" value="INNER MEMBRANE PROTEIN YHJD"/>
    <property type="match status" value="1"/>
</dbReference>
<feature type="transmembrane region" description="Helical" evidence="7">
    <location>
        <begin position="102"/>
        <end position="130"/>
    </location>
</feature>
<feature type="compositionally biased region" description="Basic and acidic residues" evidence="6">
    <location>
        <begin position="475"/>
        <end position="488"/>
    </location>
</feature>
<dbReference type="EMBL" id="FNLO01000007">
    <property type="protein sequence ID" value="SDV49050.1"/>
    <property type="molecule type" value="Genomic_DNA"/>
</dbReference>
<keyword evidence="9" id="KW-1185">Reference proteome</keyword>
<evidence type="ECO:0000313" key="9">
    <source>
        <dbReference type="Proteomes" id="UP000243719"/>
    </source>
</evidence>
<dbReference type="PANTHER" id="PTHR30213">
    <property type="entry name" value="INNER MEMBRANE PROTEIN YHJD"/>
    <property type="match status" value="1"/>
</dbReference>
<keyword evidence="5 7" id="KW-0472">Membrane</keyword>
<feature type="transmembrane region" description="Helical" evidence="7">
    <location>
        <begin position="191"/>
        <end position="212"/>
    </location>
</feature>
<evidence type="ECO:0000256" key="3">
    <source>
        <dbReference type="ARBA" id="ARBA00022692"/>
    </source>
</evidence>
<evidence type="ECO:0000256" key="5">
    <source>
        <dbReference type="ARBA" id="ARBA00023136"/>
    </source>
</evidence>
<name>A0A1H2PQH5_9BURK</name>
<dbReference type="Pfam" id="PF03631">
    <property type="entry name" value="Virul_fac_BrkB"/>
    <property type="match status" value="1"/>
</dbReference>
<dbReference type="OrthoDB" id="9797028at2"/>
<proteinExistence type="predicted"/>
<evidence type="ECO:0000256" key="7">
    <source>
        <dbReference type="SAM" id="Phobius"/>
    </source>
</evidence>
<feature type="region of interest" description="Disordered" evidence="6">
    <location>
        <begin position="413"/>
        <end position="439"/>
    </location>
</feature>
<feature type="transmembrane region" description="Helical" evidence="7">
    <location>
        <begin position="224"/>
        <end position="244"/>
    </location>
</feature>
<dbReference type="Proteomes" id="UP000243719">
    <property type="component" value="Unassembled WGS sequence"/>
</dbReference>